<evidence type="ECO:0000313" key="6">
    <source>
        <dbReference type="Proteomes" id="UP000218332"/>
    </source>
</evidence>
<dbReference type="AlphaFoldDB" id="A0A2A2I4Y5"/>
<evidence type="ECO:0000313" key="5">
    <source>
        <dbReference type="EMBL" id="PVY75963.1"/>
    </source>
</evidence>
<protein>
    <submittedName>
        <fullName evidence="5">Ribosome-associated toxin RatA of RatAB toxin-antitoxin module</fullName>
    </submittedName>
    <submittedName>
        <fullName evidence="4">Ubiquinone-binding protein</fullName>
    </submittedName>
</protein>
<dbReference type="SUPFAM" id="SSF55961">
    <property type="entry name" value="Bet v1-like"/>
    <property type="match status" value="1"/>
</dbReference>
<proteinExistence type="inferred from homology"/>
<dbReference type="InterPro" id="IPR044996">
    <property type="entry name" value="COQ10-like"/>
</dbReference>
<dbReference type="Pfam" id="PF03364">
    <property type="entry name" value="Polyketide_cyc"/>
    <property type="match status" value="1"/>
</dbReference>
<dbReference type="EMBL" id="NMPM01000014">
    <property type="protein sequence ID" value="PAV26799.1"/>
    <property type="molecule type" value="Genomic_DNA"/>
</dbReference>
<feature type="domain" description="Coenzyme Q-binding protein COQ10 START" evidence="3">
    <location>
        <begin position="13"/>
        <end position="136"/>
    </location>
</feature>
<reference evidence="4 6" key="1">
    <citation type="submission" date="2017-07" db="EMBL/GenBank/DDBJ databases">
        <title>Tamlnaduibacter salinus (Mi-7) genome sequencing.</title>
        <authorList>
            <person name="Verma A."/>
            <person name="Krishnamurthi S."/>
        </authorList>
    </citation>
    <scope>NUCLEOTIDE SEQUENCE [LARGE SCALE GENOMIC DNA]</scope>
    <source>
        <strain evidence="4 6">Mi-7</strain>
    </source>
</reference>
<dbReference type="GO" id="GO:0045333">
    <property type="term" value="P:cellular respiration"/>
    <property type="evidence" value="ECO:0007669"/>
    <property type="project" value="InterPro"/>
</dbReference>
<name>A0A2A2I4Y5_9GAMM</name>
<dbReference type="PANTHER" id="PTHR12901">
    <property type="entry name" value="SPERM PROTEIN HOMOLOG"/>
    <property type="match status" value="1"/>
</dbReference>
<keyword evidence="6" id="KW-1185">Reference proteome</keyword>
<sequence>MAHTIEKSALVWYSAGQMFDLVNDIGRYPEFLPWCAGTEIHESGPSEIIASIDVARSGVRHRLTTRNRLSAPETIDMALVDGPFQSLAGGWRFQPLEHNACKVVLVLDFAFSGSLSRMTFGKVFSQAANTMVDAFCQRAIQVYGRSS</sequence>
<dbReference type="PANTHER" id="PTHR12901:SF10">
    <property type="entry name" value="COENZYME Q-BINDING PROTEIN COQ10, MITOCHONDRIAL"/>
    <property type="match status" value="1"/>
</dbReference>
<dbReference type="InterPro" id="IPR023393">
    <property type="entry name" value="START-like_dom_sf"/>
</dbReference>
<dbReference type="Proteomes" id="UP000245887">
    <property type="component" value="Unassembled WGS sequence"/>
</dbReference>
<dbReference type="Proteomes" id="UP000218332">
    <property type="component" value="Unassembled WGS sequence"/>
</dbReference>
<dbReference type="CDD" id="cd07813">
    <property type="entry name" value="COQ10p_like"/>
    <property type="match status" value="1"/>
</dbReference>
<accession>A0A2A2I4Y5</accession>
<dbReference type="GO" id="GO:0048039">
    <property type="term" value="F:ubiquinone binding"/>
    <property type="evidence" value="ECO:0007669"/>
    <property type="project" value="InterPro"/>
</dbReference>
<keyword evidence="4" id="KW-0830">Ubiquinone</keyword>
<evidence type="ECO:0000256" key="2">
    <source>
        <dbReference type="ARBA" id="ARBA00022649"/>
    </source>
</evidence>
<evidence type="ECO:0000313" key="7">
    <source>
        <dbReference type="Proteomes" id="UP000245887"/>
    </source>
</evidence>
<evidence type="ECO:0000313" key="4">
    <source>
        <dbReference type="EMBL" id="PAV26799.1"/>
    </source>
</evidence>
<comment type="caution">
    <text evidence="4">The sequence shown here is derived from an EMBL/GenBank/DDBJ whole genome shotgun (WGS) entry which is preliminary data.</text>
</comment>
<evidence type="ECO:0000259" key="3">
    <source>
        <dbReference type="Pfam" id="PF03364"/>
    </source>
</evidence>
<gene>
    <name evidence="5" type="ORF">C8D92_106225</name>
    <name evidence="4" type="ORF">CF392_03740</name>
</gene>
<dbReference type="InterPro" id="IPR005031">
    <property type="entry name" value="COQ10_START"/>
</dbReference>
<dbReference type="Gene3D" id="3.30.530.20">
    <property type="match status" value="1"/>
</dbReference>
<dbReference type="OrthoDB" id="9804759at2"/>
<keyword evidence="2" id="KW-1277">Toxin-antitoxin system</keyword>
<evidence type="ECO:0000256" key="1">
    <source>
        <dbReference type="ARBA" id="ARBA00008918"/>
    </source>
</evidence>
<organism evidence="4 6">
    <name type="scientific">Tamilnaduibacter salinus</name>
    <dbReference type="NCBI Taxonomy" id="1484056"/>
    <lineage>
        <taxon>Bacteria</taxon>
        <taxon>Pseudomonadati</taxon>
        <taxon>Pseudomonadota</taxon>
        <taxon>Gammaproteobacteria</taxon>
        <taxon>Pseudomonadales</taxon>
        <taxon>Marinobacteraceae</taxon>
        <taxon>Tamilnaduibacter</taxon>
    </lineage>
</organism>
<dbReference type="EMBL" id="QEKQ01000006">
    <property type="protein sequence ID" value="PVY75963.1"/>
    <property type="molecule type" value="Genomic_DNA"/>
</dbReference>
<dbReference type="RefSeq" id="WP_095610132.1">
    <property type="nucleotide sequence ID" value="NZ_NMPM01000014.1"/>
</dbReference>
<comment type="similarity">
    <text evidence="1">Belongs to the ribosome association toxin RatA family.</text>
</comment>
<reference evidence="5 7" key="2">
    <citation type="submission" date="2018-04" db="EMBL/GenBank/DDBJ databases">
        <title>Genomic Encyclopedia of Type Strains, Phase IV (KMG-IV): sequencing the most valuable type-strain genomes for metagenomic binning, comparative biology and taxonomic classification.</title>
        <authorList>
            <person name="Goeker M."/>
        </authorList>
    </citation>
    <scope>NUCLEOTIDE SEQUENCE [LARGE SCALE GENOMIC DNA]</scope>
    <source>
        <strain evidence="5 7">DSM 28688</strain>
    </source>
</reference>